<reference evidence="3" key="1">
    <citation type="journal article" date="2019" name="Int. J. Syst. Evol. Microbiol.">
        <title>The Global Catalogue of Microorganisms (GCM) 10K type strain sequencing project: providing services to taxonomists for standard genome sequencing and annotation.</title>
        <authorList>
            <consortium name="The Broad Institute Genomics Platform"/>
            <consortium name="The Broad Institute Genome Sequencing Center for Infectious Disease"/>
            <person name="Wu L."/>
            <person name="Ma J."/>
        </authorList>
    </citation>
    <scope>NUCLEOTIDE SEQUENCE [LARGE SCALE GENOMIC DNA]</scope>
    <source>
        <strain evidence="3">CGMCC 1.15053</strain>
    </source>
</reference>
<dbReference type="EMBL" id="JBHSOH010000003">
    <property type="protein sequence ID" value="MFC5846907.1"/>
    <property type="molecule type" value="Genomic_DNA"/>
</dbReference>
<evidence type="ECO:0000313" key="3">
    <source>
        <dbReference type="Proteomes" id="UP001595979"/>
    </source>
</evidence>
<proteinExistence type="predicted"/>
<organism evidence="2 3">
    <name type="scientific">Deinococcus petrolearius</name>
    <dbReference type="NCBI Taxonomy" id="1751295"/>
    <lineage>
        <taxon>Bacteria</taxon>
        <taxon>Thermotogati</taxon>
        <taxon>Deinococcota</taxon>
        <taxon>Deinococci</taxon>
        <taxon>Deinococcales</taxon>
        <taxon>Deinococcaceae</taxon>
        <taxon>Deinococcus</taxon>
    </lineage>
</organism>
<sequence>MANLTETFMQALQQTEQSGDPSGLVELFADGSTLQNLTTRTWEGKEGAGQFWQTYLDNFASIRSEFSQNADTGSYGVMEWTGKGELKNGQPIEYRGVSIIEHDGQKVSAFRTYYDSAAFLAPEAKS</sequence>
<evidence type="ECO:0000259" key="1">
    <source>
        <dbReference type="Pfam" id="PF12680"/>
    </source>
</evidence>
<gene>
    <name evidence="2" type="ORF">ACFPQ6_01170</name>
</gene>
<dbReference type="Pfam" id="PF12680">
    <property type="entry name" value="SnoaL_2"/>
    <property type="match status" value="1"/>
</dbReference>
<dbReference type="Proteomes" id="UP001595979">
    <property type="component" value="Unassembled WGS sequence"/>
</dbReference>
<keyword evidence="3" id="KW-1185">Reference proteome</keyword>
<protein>
    <submittedName>
        <fullName evidence="2">Nuclear transport factor 2 family protein</fullName>
    </submittedName>
</protein>
<dbReference type="SUPFAM" id="SSF54427">
    <property type="entry name" value="NTF2-like"/>
    <property type="match status" value="1"/>
</dbReference>
<dbReference type="RefSeq" id="WP_380045520.1">
    <property type="nucleotide sequence ID" value="NZ_JBHSOH010000003.1"/>
</dbReference>
<dbReference type="InterPro" id="IPR037401">
    <property type="entry name" value="SnoaL-like"/>
</dbReference>
<evidence type="ECO:0000313" key="2">
    <source>
        <dbReference type="EMBL" id="MFC5846907.1"/>
    </source>
</evidence>
<dbReference type="InterPro" id="IPR032710">
    <property type="entry name" value="NTF2-like_dom_sf"/>
</dbReference>
<accession>A0ABW1DDY5</accession>
<comment type="caution">
    <text evidence="2">The sequence shown here is derived from an EMBL/GenBank/DDBJ whole genome shotgun (WGS) entry which is preliminary data.</text>
</comment>
<dbReference type="Gene3D" id="3.10.450.50">
    <property type="match status" value="1"/>
</dbReference>
<name>A0ABW1DDY5_9DEIO</name>
<feature type="domain" description="SnoaL-like" evidence="1">
    <location>
        <begin position="14"/>
        <end position="107"/>
    </location>
</feature>